<organism evidence="5 6">
    <name type="scientific">Vibrio marisflavi CECT 7928</name>
    <dbReference type="NCBI Taxonomy" id="634439"/>
    <lineage>
        <taxon>Bacteria</taxon>
        <taxon>Pseudomonadati</taxon>
        <taxon>Pseudomonadota</taxon>
        <taxon>Gammaproteobacteria</taxon>
        <taxon>Vibrionales</taxon>
        <taxon>Vibrionaceae</taxon>
        <taxon>Vibrio</taxon>
    </lineage>
</organism>
<dbReference type="PANTHER" id="PTHR30404">
    <property type="entry name" value="N-ACETYLMURAMOYL-L-ALANINE AMIDASE"/>
    <property type="match status" value="1"/>
</dbReference>
<dbReference type="EMBL" id="CAKLDM010000004">
    <property type="protein sequence ID" value="CAH0543034.1"/>
    <property type="molecule type" value="Genomic_DNA"/>
</dbReference>
<dbReference type="InterPro" id="IPR050695">
    <property type="entry name" value="N-acetylmuramoyl_amidase_3"/>
</dbReference>
<sequence length="183" mass="20491">MKTVCIVVGHSAQDGGAFNENKQIGEYEYNNPLATAIAMRLHAREVRPIIMYRDTYGQLASDINKTDADYCISLHCNASSNFDVKGQETLHWHTSKRSQQLAKHIQKNVFHLMNERDRGLKPIDQGERGWPLLKGTKMPAVIIEPFFISNDQSLTTGLALRDQLANAIAGAVIDNIIEEQKSV</sequence>
<evidence type="ECO:0000256" key="2">
    <source>
        <dbReference type="ARBA" id="ARBA00011901"/>
    </source>
</evidence>
<accession>A0ABN8E9D7</accession>
<comment type="caution">
    <text evidence="5">The sequence shown here is derived from an EMBL/GenBank/DDBJ whole genome shotgun (WGS) entry which is preliminary data.</text>
</comment>
<dbReference type="GO" id="GO:0008745">
    <property type="term" value="F:N-acetylmuramoyl-L-alanine amidase activity"/>
    <property type="evidence" value="ECO:0007669"/>
    <property type="project" value="UniProtKB-EC"/>
</dbReference>
<dbReference type="EC" id="3.5.1.28" evidence="2"/>
<feature type="domain" description="MurNAc-LAA" evidence="4">
    <location>
        <begin position="60"/>
        <end position="173"/>
    </location>
</feature>
<protein>
    <recommendedName>
        <fullName evidence="2">N-acetylmuramoyl-L-alanine amidase</fullName>
        <ecNumber evidence="2">3.5.1.28</ecNumber>
    </recommendedName>
</protein>
<dbReference type="Proteomes" id="UP000838748">
    <property type="component" value="Unassembled WGS sequence"/>
</dbReference>
<name>A0ABN8E9D7_9VIBR</name>
<proteinExistence type="predicted"/>
<gene>
    <name evidence="5" type="primary">lytC</name>
    <name evidence="5" type="ORF">VMF7928_04369</name>
</gene>
<evidence type="ECO:0000256" key="3">
    <source>
        <dbReference type="ARBA" id="ARBA00022801"/>
    </source>
</evidence>
<keyword evidence="6" id="KW-1185">Reference proteome</keyword>
<dbReference type="SUPFAM" id="SSF53187">
    <property type="entry name" value="Zn-dependent exopeptidases"/>
    <property type="match status" value="1"/>
</dbReference>
<dbReference type="RefSeq" id="WP_237363878.1">
    <property type="nucleotide sequence ID" value="NZ_CAKLDM010000004.1"/>
</dbReference>
<evidence type="ECO:0000313" key="6">
    <source>
        <dbReference type="Proteomes" id="UP000838748"/>
    </source>
</evidence>
<dbReference type="SMART" id="SM00646">
    <property type="entry name" value="Ami_3"/>
    <property type="match status" value="1"/>
</dbReference>
<dbReference type="Gene3D" id="3.40.630.40">
    <property type="entry name" value="Zn-dependent exopeptidases"/>
    <property type="match status" value="1"/>
</dbReference>
<dbReference type="InterPro" id="IPR002508">
    <property type="entry name" value="MurNAc-LAA_cat"/>
</dbReference>
<keyword evidence="3 5" id="KW-0378">Hydrolase</keyword>
<dbReference type="CDD" id="cd02696">
    <property type="entry name" value="MurNAc-LAA"/>
    <property type="match status" value="1"/>
</dbReference>
<evidence type="ECO:0000313" key="5">
    <source>
        <dbReference type="EMBL" id="CAH0543034.1"/>
    </source>
</evidence>
<evidence type="ECO:0000256" key="1">
    <source>
        <dbReference type="ARBA" id="ARBA00001561"/>
    </source>
</evidence>
<comment type="catalytic activity">
    <reaction evidence="1">
        <text>Hydrolyzes the link between N-acetylmuramoyl residues and L-amino acid residues in certain cell-wall glycopeptides.</text>
        <dbReference type="EC" id="3.5.1.28"/>
    </reaction>
</comment>
<dbReference type="Pfam" id="PF01520">
    <property type="entry name" value="Amidase_3"/>
    <property type="match status" value="1"/>
</dbReference>
<evidence type="ECO:0000259" key="4">
    <source>
        <dbReference type="SMART" id="SM00646"/>
    </source>
</evidence>
<dbReference type="PANTHER" id="PTHR30404:SF0">
    <property type="entry name" value="N-ACETYLMURAMOYL-L-ALANINE AMIDASE AMIC"/>
    <property type="match status" value="1"/>
</dbReference>
<reference evidence="5" key="1">
    <citation type="submission" date="2021-11" db="EMBL/GenBank/DDBJ databases">
        <authorList>
            <person name="Rodrigo-Torres L."/>
            <person name="Arahal R. D."/>
            <person name="Lucena T."/>
        </authorList>
    </citation>
    <scope>NUCLEOTIDE SEQUENCE</scope>
    <source>
        <strain evidence="5">CECT 7928</strain>
    </source>
</reference>